<dbReference type="SUPFAM" id="SSF56784">
    <property type="entry name" value="HAD-like"/>
    <property type="match status" value="1"/>
</dbReference>
<dbReference type="SFLD" id="SFLDG01140">
    <property type="entry name" value="C2.B:_Phosphomannomutase_and_P"/>
    <property type="match status" value="1"/>
</dbReference>
<dbReference type="Gene3D" id="3.30.980.20">
    <property type="entry name" value="Putative mannosyl-3-phosphoglycerate phosphatase, domain 2"/>
    <property type="match status" value="1"/>
</dbReference>
<evidence type="ECO:0000256" key="3">
    <source>
        <dbReference type="ARBA" id="ARBA00022842"/>
    </source>
</evidence>
<dbReference type="InterPro" id="IPR006381">
    <property type="entry name" value="HAD-SF-IIB-MPGP"/>
</dbReference>
<dbReference type="EMBL" id="CP038437">
    <property type="protein sequence ID" value="QEM80845.1"/>
    <property type="molecule type" value="Genomic_DNA"/>
</dbReference>
<dbReference type="NCBIfam" id="TIGR01484">
    <property type="entry name" value="HAD-SF-IIB"/>
    <property type="match status" value="1"/>
</dbReference>
<evidence type="ECO:0000313" key="6">
    <source>
        <dbReference type="Proteomes" id="UP000324285"/>
    </source>
</evidence>
<reference evidence="5" key="1">
    <citation type="submission" date="2021-02" db="EMBL/GenBank/DDBJ databases">
        <title>Strain Y2R2, a novel species of the genus Halomonas.</title>
        <authorList>
            <person name="Huang H."/>
        </authorList>
    </citation>
    <scope>NUCLEOTIDE SEQUENCE</scope>
    <source>
        <strain evidence="5">Y2R2</strain>
    </source>
</reference>
<dbReference type="InterPro" id="IPR023214">
    <property type="entry name" value="HAD_sf"/>
</dbReference>
<feature type="domain" description="Sucrose phosphatase-like" evidence="4">
    <location>
        <begin position="201"/>
        <end position="284"/>
    </location>
</feature>
<gene>
    <name evidence="5" type="ORF">E4T21_04220</name>
</gene>
<dbReference type="GO" id="GO:0051479">
    <property type="term" value="P:mannosylglycerate biosynthetic process"/>
    <property type="evidence" value="ECO:0007669"/>
    <property type="project" value="InterPro"/>
</dbReference>
<dbReference type="GO" id="GO:0000287">
    <property type="term" value="F:magnesium ion binding"/>
    <property type="evidence" value="ECO:0007669"/>
    <property type="project" value="UniProtKB-ARBA"/>
</dbReference>
<dbReference type="GO" id="GO:0050531">
    <property type="term" value="F:mannosyl-3-phosphoglycerate phosphatase activity"/>
    <property type="evidence" value="ECO:0007669"/>
    <property type="project" value="InterPro"/>
</dbReference>
<dbReference type="NCBIfam" id="TIGR01486">
    <property type="entry name" value="HAD-SF-IIB-MPGP"/>
    <property type="match status" value="1"/>
</dbReference>
<dbReference type="SFLD" id="SFLDS00003">
    <property type="entry name" value="Haloacid_Dehalogenase"/>
    <property type="match status" value="1"/>
</dbReference>
<evidence type="ECO:0000256" key="1">
    <source>
        <dbReference type="ARBA" id="ARBA00022723"/>
    </source>
</evidence>
<proteinExistence type="predicted"/>
<evidence type="ECO:0000313" key="5">
    <source>
        <dbReference type="EMBL" id="QEM80845.1"/>
    </source>
</evidence>
<dbReference type="KEGG" id="hbh:E4T21_04220"/>
<accession>A0A5C1NF05</accession>
<protein>
    <submittedName>
        <fullName evidence="5">HAD-IIB family hydrolase</fullName>
    </submittedName>
</protein>
<sequence>MSGVFPQLRPGSRPRLVFTDLDGSLLDHHSYDWSPAAPWLGALKEAGVAVIPVTSKTRSELMSLRQTLGLSHTPFIAENGGVVALPPAWCHAKREVVSGADGLVVKNLAVDIGLIRQRVMVWRERLGADFITMSEMSVSEVSAWTGLNEQSARLARLREGSEPLVWRDTEDKLTRFAEGLAGDGLHMTRGGRFWHVTGDIDKGRAVSWLCSRFEALRGTAPETLALGDGPNDIAMLEAVEAAVIIRGQHGLDIALGQAGSGFPPRLYRTQASGPEGWAEGLSYFWGEEGKA</sequence>
<dbReference type="GO" id="GO:0005829">
    <property type="term" value="C:cytosol"/>
    <property type="evidence" value="ECO:0007669"/>
    <property type="project" value="TreeGrafter"/>
</dbReference>
<dbReference type="OrthoDB" id="193379at2"/>
<dbReference type="AlphaFoldDB" id="A0A5C1NF05"/>
<organism evidence="5 6">
    <name type="scientific">Halomonas binhaiensis</name>
    <dbReference type="NCBI Taxonomy" id="2562282"/>
    <lineage>
        <taxon>Bacteria</taxon>
        <taxon>Pseudomonadati</taxon>
        <taxon>Pseudomonadota</taxon>
        <taxon>Gammaproteobacteria</taxon>
        <taxon>Oceanospirillales</taxon>
        <taxon>Halomonadaceae</taxon>
        <taxon>Halomonas</taxon>
    </lineage>
</organism>
<evidence type="ECO:0000256" key="2">
    <source>
        <dbReference type="ARBA" id="ARBA00022801"/>
    </source>
</evidence>
<keyword evidence="3" id="KW-0460">Magnesium</keyword>
<evidence type="ECO:0000259" key="4">
    <source>
        <dbReference type="Pfam" id="PF05116"/>
    </source>
</evidence>
<dbReference type="PANTHER" id="PTHR10000">
    <property type="entry name" value="PHOSPHOSERINE PHOSPHATASE"/>
    <property type="match status" value="1"/>
</dbReference>
<dbReference type="Proteomes" id="UP000324285">
    <property type="component" value="Chromosome"/>
</dbReference>
<keyword evidence="6" id="KW-1185">Reference proteome</keyword>
<dbReference type="SFLD" id="SFLDG01142">
    <property type="entry name" value="C2.B.2:_Mannosyl-3-phosphoglyc"/>
    <property type="match status" value="1"/>
</dbReference>
<dbReference type="PANTHER" id="PTHR10000:SF8">
    <property type="entry name" value="HAD SUPERFAMILY HYDROLASE-LIKE, TYPE 3"/>
    <property type="match status" value="1"/>
</dbReference>
<dbReference type="InterPro" id="IPR036412">
    <property type="entry name" value="HAD-like_sf"/>
</dbReference>
<dbReference type="Gene3D" id="3.40.50.1000">
    <property type="entry name" value="HAD superfamily/HAD-like"/>
    <property type="match status" value="1"/>
</dbReference>
<dbReference type="Pfam" id="PF08282">
    <property type="entry name" value="Hydrolase_3"/>
    <property type="match status" value="1"/>
</dbReference>
<name>A0A5C1NF05_9GAMM</name>
<dbReference type="RefSeq" id="WP_149283815.1">
    <property type="nucleotide sequence ID" value="NZ_CP038437.2"/>
</dbReference>
<dbReference type="InterPro" id="IPR006380">
    <property type="entry name" value="SPP-like_dom"/>
</dbReference>
<dbReference type="InterPro" id="IPR006379">
    <property type="entry name" value="HAD-SF_hydro_IIB"/>
</dbReference>
<keyword evidence="2 5" id="KW-0378">Hydrolase</keyword>
<keyword evidence="1" id="KW-0479">Metal-binding</keyword>
<dbReference type="Pfam" id="PF05116">
    <property type="entry name" value="S6PP"/>
    <property type="match status" value="1"/>
</dbReference>